<evidence type="ECO:0000256" key="5">
    <source>
        <dbReference type="ARBA" id="ARBA00022679"/>
    </source>
</evidence>
<keyword evidence="8 9" id="KW-0067">ATP-binding</keyword>
<evidence type="ECO:0000256" key="1">
    <source>
        <dbReference type="ARBA" id="ARBA00003979"/>
    </source>
</evidence>
<keyword evidence="11" id="KW-1185">Reference proteome</keyword>
<comment type="catalytic activity">
    <reaction evidence="9">
        <text>1D-myo-inositol 1,3,4,5,6-pentakisphosphate + ATP = 1D-myo-inositol hexakisphosphate + ADP + H(+)</text>
        <dbReference type="Rhea" id="RHEA:20313"/>
        <dbReference type="ChEBI" id="CHEBI:15378"/>
        <dbReference type="ChEBI" id="CHEBI:30616"/>
        <dbReference type="ChEBI" id="CHEBI:57733"/>
        <dbReference type="ChEBI" id="CHEBI:58130"/>
        <dbReference type="ChEBI" id="CHEBI:456216"/>
        <dbReference type="EC" id="2.7.1.158"/>
    </reaction>
</comment>
<dbReference type="GO" id="GO:0035299">
    <property type="term" value="F:inositol-1,3,4,5,6-pentakisphosphate 2-kinase activity"/>
    <property type="evidence" value="ECO:0007669"/>
    <property type="project" value="UniProtKB-EC"/>
</dbReference>
<evidence type="ECO:0000256" key="8">
    <source>
        <dbReference type="ARBA" id="ARBA00022840"/>
    </source>
</evidence>
<name>F0XSI5_GROCL</name>
<gene>
    <name evidence="10" type="ORF">CMQ_5746</name>
</gene>
<keyword evidence="7 9" id="KW-0418">Kinase</keyword>
<dbReference type="AlphaFoldDB" id="F0XSI5"/>
<dbReference type="GeneID" id="25979102"/>
<dbReference type="GO" id="GO:0005524">
    <property type="term" value="F:ATP binding"/>
    <property type="evidence" value="ECO:0007669"/>
    <property type="project" value="UniProtKB-KW"/>
</dbReference>
<comment type="function">
    <text evidence="1">Has kinase activity and phosphorylates inositol-1,3,4,5,6-pentakisphosphate (Ins(1,3,4,5,6)P5) to produce 1,2,3,4,5,6-hexakisphosphate (InsP6), also known as phytate.</text>
</comment>
<dbReference type="PANTHER" id="PTHR14456">
    <property type="entry name" value="INOSITOL POLYPHOSPHATE KINASE 1"/>
    <property type="match status" value="1"/>
</dbReference>
<keyword evidence="5 9" id="KW-0808">Transferase</keyword>
<organism evidence="11">
    <name type="scientific">Grosmannia clavigera (strain kw1407 / UAMH 11150)</name>
    <name type="common">Blue stain fungus</name>
    <name type="synonym">Graphiocladiella clavigera</name>
    <dbReference type="NCBI Taxonomy" id="655863"/>
    <lineage>
        <taxon>Eukaryota</taxon>
        <taxon>Fungi</taxon>
        <taxon>Dikarya</taxon>
        <taxon>Ascomycota</taxon>
        <taxon>Pezizomycotina</taxon>
        <taxon>Sordariomycetes</taxon>
        <taxon>Sordariomycetidae</taxon>
        <taxon>Ophiostomatales</taxon>
        <taxon>Ophiostomataceae</taxon>
        <taxon>Leptographium</taxon>
    </lineage>
</organism>
<dbReference type="GO" id="GO:0032958">
    <property type="term" value="P:inositol phosphate biosynthetic process"/>
    <property type="evidence" value="ECO:0007669"/>
    <property type="project" value="TreeGrafter"/>
</dbReference>
<keyword evidence="6 9" id="KW-0547">Nucleotide-binding</keyword>
<comment type="domain">
    <text evidence="9">The EXKPK motif is conserved in inositol-pentakisphosphate 2-kinases of both family 1 and 2.</text>
</comment>
<comment type="function">
    <text evidence="9">Phosphorylates Ins(1,3,4,5,6)P5 at position 2 to form Ins(1,2,3,4,5,6)P6 (InsP6 or phytate).</text>
</comment>
<dbReference type="RefSeq" id="XP_014168808.1">
    <property type="nucleotide sequence ID" value="XM_014313333.1"/>
</dbReference>
<evidence type="ECO:0000313" key="10">
    <source>
        <dbReference type="EMBL" id="EFW99325.1"/>
    </source>
</evidence>
<dbReference type="HOGENOM" id="CLU_031304_2_0_1"/>
<dbReference type="EC" id="2.7.1.158" evidence="3 9"/>
<protein>
    <recommendedName>
        <fullName evidence="4 9">Inositol-pentakisphosphate 2-kinase</fullName>
        <ecNumber evidence="3 9">2.7.1.158</ecNumber>
    </recommendedName>
</protein>
<evidence type="ECO:0000256" key="6">
    <source>
        <dbReference type="ARBA" id="ARBA00022741"/>
    </source>
</evidence>
<evidence type="ECO:0000256" key="3">
    <source>
        <dbReference type="ARBA" id="ARBA00012023"/>
    </source>
</evidence>
<dbReference type="STRING" id="655863.F0XSI5"/>
<dbReference type="Pfam" id="PF06090">
    <property type="entry name" value="Ins_P5_2-kin"/>
    <property type="match status" value="1"/>
</dbReference>
<accession>F0XSI5</accession>
<dbReference type="OrthoDB" id="272370at2759"/>
<evidence type="ECO:0000256" key="9">
    <source>
        <dbReference type="RuleBase" id="RU364126"/>
    </source>
</evidence>
<evidence type="ECO:0000256" key="4">
    <source>
        <dbReference type="ARBA" id="ARBA00014846"/>
    </source>
</evidence>
<evidence type="ECO:0000313" key="11">
    <source>
        <dbReference type="Proteomes" id="UP000007796"/>
    </source>
</evidence>
<dbReference type="EMBL" id="GL629997">
    <property type="protein sequence ID" value="EFW99325.1"/>
    <property type="molecule type" value="Genomic_DNA"/>
</dbReference>
<dbReference type="GO" id="GO:0005634">
    <property type="term" value="C:nucleus"/>
    <property type="evidence" value="ECO:0007669"/>
    <property type="project" value="TreeGrafter"/>
</dbReference>
<dbReference type="PANTHER" id="PTHR14456:SF2">
    <property type="entry name" value="INOSITOL-PENTAKISPHOSPHATE 2-KINASE"/>
    <property type="match status" value="1"/>
</dbReference>
<proteinExistence type="inferred from homology"/>
<sequence>MAGKGDDAAIVVPPAGDVAGASAVSTVVSTSNSTSTSTRRSFPPSAKLGVLPTTVTCTFAAEGSANAVFQMRPGGVAAASTAASAAPVSTTMLHPSIITSHLLRVPKAAPGVSPHVCIDHHDYYVSVLQPLIGPDYLVGQRLVCGVTQLHPHLNRLLAAHDDDPHRRRRPDWAGCLVADNVDVALLVEDMTAATAATATIQFKPKWLAQSPTAPSGARRCRTCALSAALASKGPGKTSRTPKPCPLVLVAEEQALRANGTAKAADRLDDALWDYLSRHLGPNDPASALLPAARAAIVRWVRTTDLFRRLAVIQREYDPKGALCIRPGDDGAAAAQALDRLQTAMTLRDCTCYLRVSLHVDGRVSAVSAKLGDLDRKDGRRRLARWQAQERELIDGGFYTAAEEPRQATQCWLER</sequence>
<dbReference type="eggNOG" id="ENOG502S7VH">
    <property type="taxonomic scope" value="Eukaryota"/>
</dbReference>
<dbReference type="InParanoid" id="F0XSI5"/>
<evidence type="ECO:0000256" key="7">
    <source>
        <dbReference type="ARBA" id="ARBA00022777"/>
    </source>
</evidence>
<dbReference type="Proteomes" id="UP000007796">
    <property type="component" value="Unassembled WGS sequence"/>
</dbReference>
<evidence type="ECO:0000256" key="2">
    <source>
        <dbReference type="ARBA" id="ARBA00008305"/>
    </source>
</evidence>
<reference evidence="10 11" key="1">
    <citation type="journal article" date="2011" name="Proc. Natl. Acad. Sci. U.S.A.">
        <title>Genome and transcriptome analyses of the mountain pine beetle-fungal symbiont Grosmannia clavigera, a lodgepole pine pathogen.</title>
        <authorList>
            <person name="DiGuistini S."/>
            <person name="Wang Y."/>
            <person name="Liao N.Y."/>
            <person name="Taylor G."/>
            <person name="Tanguay P."/>
            <person name="Feau N."/>
            <person name="Henrissat B."/>
            <person name="Chan S.K."/>
            <person name="Hesse-Orce U."/>
            <person name="Alamouti S.M."/>
            <person name="Tsui C.K.M."/>
            <person name="Docking R.T."/>
            <person name="Levasseur A."/>
            <person name="Haridas S."/>
            <person name="Robertson G."/>
            <person name="Birol I."/>
            <person name="Holt R.A."/>
            <person name="Marra M.A."/>
            <person name="Hamelin R.C."/>
            <person name="Hirst M."/>
            <person name="Jones S.J.M."/>
            <person name="Bohlmann J."/>
            <person name="Breuil C."/>
        </authorList>
    </citation>
    <scope>NUCLEOTIDE SEQUENCE [LARGE SCALE GENOMIC DNA]</scope>
    <source>
        <strain evidence="11">kw1407 / UAMH 11150</strain>
    </source>
</reference>
<dbReference type="InterPro" id="IPR009286">
    <property type="entry name" value="Ins_P5_2-kin"/>
</dbReference>
<comment type="similarity">
    <text evidence="2">Belongs to the IPK1 type 1 family.</text>
</comment>